<dbReference type="RefSeq" id="WP_054572986.1">
    <property type="nucleotide sequence ID" value="NZ_LKKS01000101.1"/>
</dbReference>
<accession>A0A0P7CZM3</accession>
<organism evidence="1 2">
    <name type="scientific">Pseudomonas putida</name>
    <name type="common">Arthrobacter siderocapsulatus</name>
    <dbReference type="NCBI Taxonomy" id="303"/>
    <lineage>
        <taxon>Bacteria</taxon>
        <taxon>Pseudomonadati</taxon>
        <taxon>Pseudomonadota</taxon>
        <taxon>Gammaproteobacteria</taxon>
        <taxon>Pseudomonadales</taxon>
        <taxon>Pseudomonadaceae</taxon>
        <taxon>Pseudomonas</taxon>
    </lineage>
</organism>
<name>A0A0P7CZM3_PSEPU</name>
<evidence type="ECO:0000313" key="2">
    <source>
        <dbReference type="Proteomes" id="UP000050437"/>
    </source>
</evidence>
<proteinExistence type="predicted"/>
<evidence type="ECO:0000313" key="1">
    <source>
        <dbReference type="EMBL" id="KPM62961.1"/>
    </source>
</evidence>
<reference evidence="1 2" key="1">
    <citation type="submission" date="2015-10" db="EMBL/GenBank/DDBJ databases">
        <title>Pseudomonas putida clinical strains.</title>
        <authorList>
            <person name="Molina L."/>
            <person name="Udaondo Z."/>
        </authorList>
    </citation>
    <scope>NUCLEOTIDE SEQUENCE [LARGE SCALE GENOMIC DNA]</scope>
    <source>
        <strain evidence="1 2">HB13667</strain>
    </source>
</reference>
<dbReference type="Proteomes" id="UP000050437">
    <property type="component" value="Unassembled WGS sequence"/>
</dbReference>
<dbReference type="EMBL" id="LKKS01000101">
    <property type="protein sequence ID" value="KPM62961.1"/>
    <property type="molecule type" value="Genomic_DNA"/>
</dbReference>
<dbReference type="AlphaFoldDB" id="A0A0P7CZM3"/>
<gene>
    <name evidence="1" type="ORF">HB13667_16245</name>
</gene>
<comment type="caution">
    <text evidence="1">The sequence shown here is derived from an EMBL/GenBank/DDBJ whole genome shotgun (WGS) entry which is preliminary data.</text>
</comment>
<sequence length="103" mass="11575">MMSEIEFDKEKFGEEMSRFLCGYFGVGELHGEVPMHEVRAKLDMVGKMLGRSLAVCMHDGPVEADIAFAIRASEKHWRERCLESAGRLCGPGGVLREKWSEGK</sequence>
<protein>
    <submittedName>
        <fullName evidence="1">Uncharacterized protein</fullName>
    </submittedName>
</protein>